<dbReference type="InterPro" id="IPR023696">
    <property type="entry name" value="Ureohydrolase_dom_sf"/>
</dbReference>
<dbReference type="PIRSF" id="PIRSF036979">
    <property type="entry name" value="Arginase"/>
    <property type="match status" value="1"/>
</dbReference>
<dbReference type="CDD" id="cd11593">
    <property type="entry name" value="Agmatinase-like_2"/>
    <property type="match status" value="1"/>
</dbReference>
<dbReference type="PROSITE" id="PS51409">
    <property type="entry name" value="ARGINASE_2"/>
    <property type="match status" value="1"/>
</dbReference>
<feature type="binding site" evidence="3">
    <location>
        <position position="182"/>
    </location>
    <ligand>
        <name>Mn(2+)</name>
        <dbReference type="ChEBI" id="CHEBI:29035"/>
        <label>1</label>
    </ligand>
</feature>
<dbReference type="AlphaFoldDB" id="A0A0G0TPZ7"/>
<dbReference type="EMBL" id="LBZW01000017">
    <property type="protein sequence ID" value="KKR79069.1"/>
    <property type="molecule type" value="Genomic_DNA"/>
</dbReference>
<dbReference type="Gene3D" id="3.40.800.10">
    <property type="entry name" value="Ureohydrolase domain"/>
    <property type="match status" value="1"/>
</dbReference>
<dbReference type="PANTHER" id="PTHR11358:SF26">
    <property type="entry name" value="GUANIDINO ACID HYDROLASE, MITOCHONDRIAL"/>
    <property type="match status" value="1"/>
</dbReference>
<feature type="binding site" evidence="3">
    <location>
        <position position="275"/>
    </location>
    <ligand>
        <name>Mn(2+)</name>
        <dbReference type="ChEBI" id="CHEBI:29035"/>
        <label>1</label>
    </ligand>
</feature>
<evidence type="ECO:0000256" key="4">
    <source>
        <dbReference type="PROSITE-ProRule" id="PRU00742"/>
    </source>
</evidence>
<accession>A0A0G0TPZ7</accession>
<dbReference type="PANTHER" id="PTHR11358">
    <property type="entry name" value="ARGINASE/AGMATINASE"/>
    <property type="match status" value="1"/>
</dbReference>
<dbReference type="PATRIC" id="fig|1618734.3.peg.437"/>
<dbReference type="PRINTS" id="PR00116">
    <property type="entry name" value="ARGINASE"/>
</dbReference>
<protein>
    <submittedName>
        <fullName evidence="5">Arginase family hydrolase, arginase/agmainase/formiminoglutamate hydrolase</fullName>
    </submittedName>
</protein>
<evidence type="ECO:0000256" key="3">
    <source>
        <dbReference type="PIRSR" id="PIRSR036979-1"/>
    </source>
</evidence>
<sequence length="357" mass="39909">MQKEERGLSRKQKLENFNENENGLRDHGIFGLPFSPEESELVLLPLPWEATVSYATGTASGPQAILDASQQIDLYDPLCIDGWRSGIAMLDISSSILQKTREVRNKTEKYLEEYFKGNIDKNLQTEINEVCRVFKEDVKQTTKNLLEEGKFVGIVGGDHSVPLGYMEALSEKHESFGILHIDAHADLREAYEGLTYSHASIFYNALKIKNMSKLVQVGIRDFSKGEQEIVERESGRVVMFTDYEIKKVLFEGSTWSAVCESIVKELPENVYISFDIDGLLPHLSPNTGTPVMGGFTDAQVVYLFEKVIASGKKIIGFDLCEVAPGESGEWDGNVGARILYKLCLLALKSKNHGNNQD</sequence>
<feature type="binding site" evidence="3">
    <location>
        <position position="186"/>
    </location>
    <ligand>
        <name>Mn(2+)</name>
        <dbReference type="ChEBI" id="CHEBI:29035"/>
        <label>1</label>
    </ligand>
</feature>
<dbReference type="Pfam" id="PF00491">
    <property type="entry name" value="Arginase"/>
    <property type="match status" value="1"/>
</dbReference>
<comment type="caution">
    <text evidence="5">The sequence shown here is derived from an EMBL/GenBank/DDBJ whole genome shotgun (WGS) entry which is preliminary data.</text>
</comment>
<dbReference type="GO" id="GO:0046872">
    <property type="term" value="F:metal ion binding"/>
    <property type="evidence" value="ECO:0007669"/>
    <property type="project" value="UniProtKB-KW"/>
</dbReference>
<organism evidence="5 6">
    <name type="scientific">Candidatus Nomurabacteria bacterium GW2011_GWA2_40_9</name>
    <dbReference type="NCBI Taxonomy" id="1618734"/>
    <lineage>
        <taxon>Bacteria</taxon>
        <taxon>Candidatus Nomuraibacteriota</taxon>
    </lineage>
</organism>
<evidence type="ECO:0000256" key="2">
    <source>
        <dbReference type="ARBA" id="ARBA00022801"/>
    </source>
</evidence>
<keyword evidence="2 5" id="KW-0378">Hydrolase</keyword>
<reference evidence="5 6" key="1">
    <citation type="journal article" date="2015" name="Nature">
        <title>rRNA introns, odd ribosomes, and small enigmatic genomes across a large radiation of phyla.</title>
        <authorList>
            <person name="Brown C.T."/>
            <person name="Hug L.A."/>
            <person name="Thomas B.C."/>
            <person name="Sharon I."/>
            <person name="Castelle C.J."/>
            <person name="Singh A."/>
            <person name="Wilkins M.J."/>
            <person name="Williams K.H."/>
            <person name="Banfield J.F."/>
        </authorList>
    </citation>
    <scope>NUCLEOTIDE SEQUENCE [LARGE SCALE GENOMIC DNA]</scope>
</reference>
<dbReference type="GO" id="GO:0033389">
    <property type="term" value="P:putrescine biosynthetic process from arginine, via agmatine"/>
    <property type="evidence" value="ECO:0007669"/>
    <property type="project" value="TreeGrafter"/>
</dbReference>
<comment type="cofactor">
    <cofactor evidence="3">
        <name>Mn(2+)</name>
        <dbReference type="ChEBI" id="CHEBI:29035"/>
    </cofactor>
    <text evidence="3">Binds 2 manganese ions per subunit.</text>
</comment>
<keyword evidence="1 3" id="KW-0479">Metal-binding</keyword>
<dbReference type="GO" id="GO:0008783">
    <property type="term" value="F:agmatinase activity"/>
    <property type="evidence" value="ECO:0007669"/>
    <property type="project" value="TreeGrafter"/>
</dbReference>
<evidence type="ECO:0000256" key="1">
    <source>
        <dbReference type="ARBA" id="ARBA00022723"/>
    </source>
</evidence>
<dbReference type="Proteomes" id="UP000034749">
    <property type="component" value="Unassembled WGS sequence"/>
</dbReference>
<keyword evidence="3" id="KW-0464">Manganese</keyword>
<evidence type="ECO:0000313" key="5">
    <source>
        <dbReference type="EMBL" id="KKR79069.1"/>
    </source>
</evidence>
<feature type="binding site" evidence="3">
    <location>
        <position position="277"/>
    </location>
    <ligand>
        <name>Mn(2+)</name>
        <dbReference type="ChEBI" id="CHEBI:29035"/>
        <label>1</label>
    </ligand>
</feature>
<evidence type="ECO:0000313" key="6">
    <source>
        <dbReference type="Proteomes" id="UP000034749"/>
    </source>
</evidence>
<name>A0A0G0TPZ7_9BACT</name>
<feature type="binding site" evidence="3">
    <location>
        <position position="184"/>
    </location>
    <ligand>
        <name>Mn(2+)</name>
        <dbReference type="ChEBI" id="CHEBI:29035"/>
        <label>1</label>
    </ligand>
</feature>
<dbReference type="SUPFAM" id="SSF52768">
    <property type="entry name" value="Arginase/deacetylase"/>
    <property type="match status" value="1"/>
</dbReference>
<feature type="binding site" evidence="3">
    <location>
        <position position="159"/>
    </location>
    <ligand>
        <name>Mn(2+)</name>
        <dbReference type="ChEBI" id="CHEBI:29035"/>
        <label>1</label>
    </ligand>
</feature>
<comment type="similarity">
    <text evidence="4">Belongs to the arginase family.</text>
</comment>
<gene>
    <name evidence="5" type="ORF">UU24_C0017G0005</name>
</gene>
<dbReference type="InterPro" id="IPR006035">
    <property type="entry name" value="Ureohydrolase"/>
</dbReference>
<proteinExistence type="inferred from homology"/>